<comment type="caution">
    <text evidence="6">The sequence shown here is derived from an EMBL/GenBank/DDBJ whole genome shotgun (WGS) entry which is preliminary data.</text>
</comment>
<dbReference type="InterPro" id="IPR005119">
    <property type="entry name" value="LysR_subst-bd"/>
</dbReference>
<accession>A0A3D9XRN9</accession>
<dbReference type="InterPro" id="IPR000847">
    <property type="entry name" value="LysR_HTH_N"/>
</dbReference>
<keyword evidence="2" id="KW-0805">Transcription regulation</keyword>
<dbReference type="Gene3D" id="3.40.190.10">
    <property type="entry name" value="Periplasmic binding protein-like II"/>
    <property type="match status" value="2"/>
</dbReference>
<evidence type="ECO:0000256" key="4">
    <source>
        <dbReference type="ARBA" id="ARBA00023163"/>
    </source>
</evidence>
<proteinExistence type="inferred from homology"/>
<dbReference type="InterPro" id="IPR036388">
    <property type="entry name" value="WH-like_DNA-bd_sf"/>
</dbReference>
<dbReference type="GO" id="GO:0003700">
    <property type="term" value="F:DNA-binding transcription factor activity"/>
    <property type="evidence" value="ECO:0007669"/>
    <property type="project" value="InterPro"/>
</dbReference>
<feature type="domain" description="HTH lysR-type" evidence="5">
    <location>
        <begin position="5"/>
        <end position="63"/>
    </location>
</feature>
<evidence type="ECO:0000256" key="1">
    <source>
        <dbReference type="ARBA" id="ARBA00009437"/>
    </source>
</evidence>
<dbReference type="AlphaFoldDB" id="A0A3D9XRN9"/>
<dbReference type="PANTHER" id="PTHR30346:SF0">
    <property type="entry name" value="HCA OPERON TRANSCRIPTIONAL ACTIVATOR HCAR"/>
    <property type="match status" value="1"/>
</dbReference>
<dbReference type="InterPro" id="IPR036390">
    <property type="entry name" value="WH_DNA-bd_sf"/>
</dbReference>
<dbReference type="GO" id="GO:0032993">
    <property type="term" value="C:protein-DNA complex"/>
    <property type="evidence" value="ECO:0007669"/>
    <property type="project" value="TreeGrafter"/>
</dbReference>
<reference evidence="6 7" key="1">
    <citation type="submission" date="2018-08" db="EMBL/GenBank/DDBJ databases">
        <title>Genomic Encyclopedia of Archaeal and Bacterial Type Strains, Phase II (KMG-II): from individual species to whole genera.</title>
        <authorList>
            <person name="Goeker M."/>
        </authorList>
    </citation>
    <scope>NUCLEOTIDE SEQUENCE [LARGE SCALE GENOMIC DNA]</scope>
    <source>
        <strain evidence="6 7">DSM 17099</strain>
    </source>
</reference>
<dbReference type="SUPFAM" id="SSF46785">
    <property type="entry name" value="Winged helix' DNA-binding domain"/>
    <property type="match status" value="1"/>
</dbReference>
<evidence type="ECO:0000256" key="2">
    <source>
        <dbReference type="ARBA" id="ARBA00023015"/>
    </source>
</evidence>
<dbReference type="Pfam" id="PF03466">
    <property type="entry name" value="LysR_substrate"/>
    <property type="match status" value="1"/>
</dbReference>
<dbReference type="Proteomes" id="UP000256941">
    <property type="component" value="Unassembled WGS sequence"/>
</dbReference>
<sequence>MRSRLTLRQLRYVCEVARLQNVLAASRALGISTSSILAAIDAAEHEAGTRIFNRFPAKGIRITPAGSRFVAAAARLLAAETEFARATSDISARIPDPLRIGCFEPLGTLLLPSVLRRFAANEADVEIVVREGDQSELRDWLSAGEIEFAVLYEGDIIAPFDRTPICLVPPHVAMHPDDPLARQEAIRIADIARRPFVLLDQPEIAPQLLAIFRLIAEAPQISFRARTYGAALAAISEGFGLSILNLRPLTPIYAEQGAIVRKPIVDDLPFAKLVVADTYGAEKPYFLQSFIATFRKYLAEIGTDGFAVRNPGHKKDLLF</sequence>
<keyword evidence="4" id="KW-0804">Transcription</keyword>
<keyword evidence="3 6" id="KW-0238">DNA-binding</keyword>
<evidence type="ECO:0000313" key="7">
    <source>
        <dbReference type="Proteomes" id="UP000256941"/>
    </source>
</evidence>
<name>A0A3D9XRN9_PARVE</name>
<organism evidence="6 7">
    <name type="scientific">Paracoccus versutus</name>
    <name type="common">Thiobacillus versutus</name>
    <dbReference type="NCBI Taxonomy" id="34007"/>
    <lineage>
        <taxon>Bacteria</taxon>
        <taxon>Pseudomonadati</taxon>
        <taxon>Pseudomonadota</taxon>
        <taxon>Alphaproteobacteria</taxon>
        <taxon>Rhodobacterales</taxon>
        <taxon>Paracoccaceae</taxon>
        <taxon>Paracoccus</taxon>
    </lineage>
</organism>
<dbReference type="SUPFAM" id="SSF53850">
    <property type="entry name" value="Periplasmic binding protein-like II"/>
    <property type="match status" value="1"/>
</dbReference>
<dbReference type="Gene3D" id="1.10.10.10">
    <property type="entry name" value="Winged helix-like DNA-binding domain superfamily/Winged helix DNA-binding domain"/>
    <property type="match status" value="1"/>
</dbReference>
<evidence type="ECO:0000259" key="5">
    <source>
        <dbReference type="PROSITE" id="PS50931"/>
    </source>
</evidence>
<evidence type="ECO:0000313" key="6">
    <source>
        <dbReference type="EMBL" id="REF73065.1"/>
    </source>
</evidence>
<dbReference type="Pfam" id="PF00126">
    <property type="entry name" value="HTH_1"/>
    <property type="match status" value="1"/>
</dbReference>
<dbReference type="PANTHER" id="PTHR30346">
    <property type="entry name" value="TRANSCRIPTIONAL DUAL REGULATOR HCAR-RELATED"/>
    <property type="match status" value="1"/>
</dbReference>
<comment type="similarity">
    <text evidence="1">Belongs to the LysR transcriptional regulatory family.</text>
</comment>
<evidence type="ECO:0000256" key="3">
    <source>
        <dbReference type="ARBA" id="ARBA00023125"/>
    </source>
</evidence>
<dbReference type="EMBL" id="QTUJ01000001">
    <property type="protein sequence ID" value="REF73065.1"/>
    <property type="molecule type" value="Genomic_DNA"/>
</dbReference>
<gene>
    <name evidence="6" type="ORF">BDD41_1581</name>
</gene>
<dbReference type="PROSITE" id="PS50931">
    <property type="entry name" value="HTH_LYSR"/>
    <property type="match status" value="1"/>
</dbReference>
<protein>
    <submittedName>
        <fullName evidence="6">DNA-binding transcriptional LysR family regulator</fullName>
    </submittedName>
</protein>
<dbReference type="GO" id="GO:0003677">
    <property type="term" value="F:DNA binding"/>
    <property type="evidence" value="ECO:0007669"/>
    <property type="project" value="UniProtKB-KW"/>
</dbReference>
<dbReference type="RefSeq" id="WP_116221244.1">
    <property type="nucleotide sequence ID" value="NZ_CP038196.1"/>
</dbReference>